<dbReference type="PANTHER" id="PTHR31299">
    <property type="entry name" value="ESTERASE, PUTATIVE (AFU_ORTHOLOGUE AFUA_1G05850)-RELATED"/>
    <property type="match status" value="1"/>
</dbReference>
<dbReference type="OrthoDB" id="9810066at2"/>
<dbReference type="Gene3D" id="3.40.1660.10">
    <property type="entry name" value="EreA-like (biosynthetic domain)"/>
    <property type="match status" value="1"/>
</dbReference>
<name>A0A2T3HL38_9SPHI</name>
<accession>A0A2T3HL38</accession>
<dbReference type="PANTHER" id="PTHR31299:SF0">
    <property type="entry name" value="ESTERASE, PUTATIVE (AFU_ORTHOLOGUE AFUA_1G05850)-RELATED"/>
    <property type="match status" value="1"/>
</dbReference>
<reference evidence="1 2" key="1">
    <citation type="submission" date="2018-03" db="EMBL/GenBank/DDBJ databases">
        <authorList>
            <person name="Keele B.F."/>
        </authorList>
    </citation>
    <scope>NUCLEOTIDE SEQUENCE [LARGE SCALE GENOMIC DNA]</scope>
    <source>
        <strain evidence="1 2">YL28-9</strain>
    </source>
</reference>
<dbReference type="InterPro" id="IPR052036">
    <property type="entry name" value="Hydrolase/PRTase-associated"/>
</dbReference>
<organism evidence="1 2">
    <name type="scientific">Pedobacter yulinensis</name>
    <dbReference type="NCBI Taxonomy" id="2126353"/>
    <lineage>
        <taxon>Bacteria</taxon>
        <taxon>Pseudomonadati</taxon>
        <taxon>Bacteroidota</taxon>
        <taxon>Sphingobacteriia</taxon>
        <taxon>Sphingobacteriales</taxon>
        <taxon>Sphingobacteriaceae</taxon>
        <taxon>Pedobacter</taxon>
    </lineage>
</organism>
<protein>
    <recommendedName>
        <fullName evidence="3">Erythromycin esterase</fullName>
    </recommendedName>
</protein>
<comment type="caution">
    <text evidence="1">The sequence shown here is derived from an EMBL/GenBank/DDBJ whole genome shotgun (WGS) entry which is preliminary data.</text>
</comment>
<dbReference type="SUPFAM" id="SSF159501">
    <property type="entry name" value="EreA/ChaN-like"/>
    <property type="match status" value="1"/>
</dbReference>
<dbReference type="AlphaFoldDB" id="A0A2T3HL38"/>
<dbReference type="InterPro" id="IPR007815">
    <property type="entry name" value="Emycin_Estase"/>
</dbReference>
<dbReference type="GO" id="GO:0046677">
    <property type="term" value="P:response to antibiotic"/>
    <property type="evidence" value="ECO:0007669"/>
    <property type="project" value="InterPro"/>
</dbReference>
<proteinExistence type="predicted"/>
<dbReference type="Pfam" id="PF05139">
    <property type="entry name" value="Erythro_esteras"/>
    <property type="match status" value="1"/>
</dbReference>
<dbReference type="RefSeq" id="WP_107215396.1">
    <property type="nucleotide sequence ID" value="NZ_KZ686269.1"/>
</dbReference>
<dbReference type="EMBL" id="PYLS01000005">
    <property type="protein sequence ID" value="PST83136.1"/>
    <property type="molecule type" value="Genomic_DNA"/>
</dbReference>
<evidence type="ECO:0000313" key="1">
    <source>
        <dbReference type="EMBL" id="PST83136.1"/>
    </source>
</evidence>
<sequence length="151" mass="17656">MTWLKNRVKDGKVIVWAHNGHLARSDLYGYPPLGAHLDRQYGSRYAVIATDFNHGEAYVNIFVARNKPLLGFRPRYFPPAPEKAYEFYFAQCRHQHFILETATKDEVLAKFLRTPKDMRMIGAWNIPAYKKLSIADNFDFIVYLGKTRSQW</sequence>
<evidence type="ECO:0008006" key="3">
    <source>
        <dbReference type="Google" id="ProtNLM"/>
    </source>
</evidence>
<keyword evidence="2" id="KW-1185">Reference proteome</keyword>
<dbReference type="Proteomes" id="UP000240912">
    <property type="component" value="Unassembled WGS sequence"/>
</dbReference>
<evidence type="ECO:0000313" key="2">
    <source>
        <dbReference type="Proteomes" id="UP000240912"/>
    </source>
</evidence>
<gene>
    <name evidence="1" type="ORF">C7T94_11065</name>
</gene>